<dbReference type="RefSeq" id="XP_031571262.1">
    <property type="nucleotide sequence ID" value="XM_031715402.1"/>
</dbReference>
<dbReference type="InterPro" id="IPR013783">
    <property type="entry name" value="Ig-like_fold"/>
</dbReference>
<evidence type="ECO:0000256" key="2">
    <source>
        <dbReference type="ARBA" id="ARBA00023136"/>
    </source>
</evidence>
<dbReference type="KEGG" id="aten:116305476"/>
<evidence type="ECO:0000259" key="10">
    <source>
        <dbReference type="PROSITE" id="PS50835"/>
    </source>
</evidence>
<dbReference type="Gene3D" id="2.60.40.10">
    <property type="entry name" value="Immunoglobulins"/>
    <property type="match status" value="2"/>
</dbReference>
<feature type="signal peptide" evidence="7">
    <location>
        <begin position="1"/>
        <end position="21"/>
    </location>
</feature>
<feature type="domain" description="Ig-like" evidence="10">
    <location>
        <begin position="238"/>
        <end position="323"/>
    </location>
</feature>
<dbReference type="InterPro" id="IPR000082">
    <property type="entry name" value="SEA_dom"/>
</dbReference>
<evidence type="ECO:0000256" key="7">
    <source>
        <dbReference type="SAM" id="SignalP"/>
    </source>
</evidence>
<dbReference type="InterPro" id="IPR007110">
    <property type="entry name" value="Ig-like_dom"/>
</dbReference>
<dbReference type="InterPro" id="IPR003598">
    <property type="entry name" value="Ig_sub2"/>
</dbReference>
<dbReference type="GeneID" id="116305476"/>
<evidence type="ECO:0000313" key="12">
    <source>
        <dbReference type="RefSeq" id="XP_031571262.1"/>
    </source>
</evidence>
<dbReference type="PROSITE" id="PS50024">
    <property type="entry name" value="SEA"/>
    <property type="match status" value="1"/>
</dbReference>
<evidence type="ECO:0000256" key="5">
    <source>
        <dbReference type="ARBA" id="ARBA00023319"/>
    </source>
</evidence>
<dbReference type="GO" id="GO:0005886">
    <property type="term" value="C:plasma membrane"/>
    <property type="evidence" value="ECO:0007669"/>
    <property type="project" value="TreeGrafter"/>
</dbReference>
<dbReference type="Pfam" id="PF13895">
    <property type="entry name" value="Ig_2"/>
    <property type="match status" value="1"/>
</dbReference>
<comment type="subcellular location">
    <subcellularLocation>
        <location evidence="1">Membrane</location>
        <topology evidence="1">Single-pass type I membrane protein</topology>
    </subcellularLocation>
</comment>
<keyword evidence="6" id="KW-0812">Transmembrane</keyword>
<feature type="chain" id="PRO_5027640296" evidence="7">
    <location>
        <begin position="22"/>
        <end position="694"/>
    </location>
</feature>
<sequence>MEHGVIFFQVLLLGLFSQSEGPKHWRSAKAEVTAIQGESATLAWSINLTDSDVNKTWTYVKIIHAKGPYTEELVTFEKTGKKTIENPSYSSRISDMTFNVSQSGSAVNIRFTMTNLVRATDMKSYKAMLGFNSDASTYPDVTILTILVKPHSNELKIKPEKNTYCLGDKVIVTCKADGIPPPQISLFLNGKLIQSENTSVAVTLSLNVKGEKNLDCVTNNTAGIGQTSNVKLVVKEPPKIGLCRINDEEVTTKSVIEGTKVIITCEVAGSEPLGIAWYKQNVQTPLSGSKTLTFDSIHRRDSGQYRVKAYNGRECEHTAPKILHVTVMYLDEPQVLGKKYKVFSPSNPKVHFKVNVDGYPRPNFTCRREGGSGSSFTNVSIAHQVPGSKWILSVYIFATADEKYYCDVRNDAFNRLIKFKVYKQGPPKKINGTFILTNASWSENLKNPSSGAYFKLNTKINQTLELVYANEEFVTAWRILSFVNRKGSVGVNFQLDVIANVTDPIILLKHAVDKNGGKLNGLSIDRNSIKTGYLSPPKDGETAGKATESDNKTGMYVGIAVGIFVLLVLSLATLWFYSKRRGERVSDRRSNESTGMEMIRFYGESLASPQDNAAESLLDISTPTPAAAGKERKAPHCKTCHEPMKGHKKGKCSNSPQGGNVTFERTIEKCSDGTTTTTGRVTFLPDMLERNGNQ</sequence>
<keyword evidence="2 6" id="KW-0472">Membrane</keyword>
<evidence type="ECO:0000259" key="8">
    <source>
        <dbReference type="PROSITE" id="PS50024"/>
    </source>
</evidence>
<keyword evidence="6" id="KW-1133">Transmembrane helix</keyword>
<keyword evidence="4" id="KW-0325">Glycoprotein</keyword>
<dbReference type="Pfam" id="PF13927">
    <property type="entry name" value="Ig_3"/>
    <property type="match status" value="1"/>
</dbReference>
<accession>A0A6P8IW60</accession>
<keyword evidence="7" id="KW-0732">Signal</keyword>
<protein>
    <submittedName>
        <fullName evidence="12">Hemicentin-1-like isoform X1</fullName>
    </submittedName>
</protein>
<keyword evidence="5" id="KW-0393">Immunoglobulin domain</keyword>
<feature type="domain" description="Ubiquitin-like" evidence="9">
    <location>
        <begin position="144"/>
        <end position="198"/>
    </location>
</feature>
<dbReference type="GO" id="GO:0098609">
    <property type="term" value="P:cell-cell adhesion"/>
    <property type="evidence" value="ECO:0007669"/>
    <property type="project" value="TreeGrafter"/>
</dbReference>
<gene>
    <name evidence="12" type="primary">LOC116305476</name>
</gene>
<dbReference type="GO" id="GO:0050839">
    <property type="term" value="F:cell adhesion molecule binding"/>
    <property type="evidence" value="ECO:0007669"/>
    <property type="project" value="TreeGrafter"/>
</dbReference>
<dbReference type="OrthoDB" id="6159398at2759"/>
<keyword evidence="3" id="KW-1015">Disulfide bond</keyword>
<dbReference type="CDD" id="cd00096">
    <property type="entry name" value="Ig"/>
    <property type="match status" value="1"/>
</dbReference>
<proteinExistence type="predicted"/>
<dbReference type="SUPFAM" id="SSF82671">
    <property type="entry name" value="SEA domain"/>
    <property type="match status" value="1"/>
</dbReference>
<dbReference type="Gene3D" id="3.30.70.960">
    <property type="entry name" value="SEA domain"/>
    <property type="match status" value="1"/>
</dbReference>
<reference evidence="12" key="1">
    <citation type="submission" date="2025-08" db="UniProtKB">
        <authorList>
            <consortium name="RefSeq"/>
        </authorList>
    </citation>
    <scope>IDENTIFICATION</scope>
    <source>
        <tissue evidence="12">Tentacle</tissue>
    </source>
</reference>
<evidence type="ECO:0000256" key="6">
    <source>
        <dbReference type="SAM" id="Phobius"/>
    </source>
</evidence>
<evidence type="ECO:0000256" key="3">
    <source>
        <dbReference type="ARBA" id="ARBA00023157"/>
    </source>
</evidence>
<dbReference type="SUPFAM" id="SSF48726">
    <property type="entry name" value="Immunoglobulin"/>
    <property type="match status" value="1"/>
</dbReference>
<dbReference type="InParanoid" id="A0A6P8IW60"/>
<dbReference type="PROSITE" id="PS50835">
    <property type="entry name" value="IG_LIKE"/>
    <property type="match status" value="1"/>
</dbReference>
<keyword evidence="11" id="KW-1185">Reference proteome</keyword>
<dbReference type="InterPro" id="IPR036179">
    <property type="entry name" value="Ig-like_dom_sf"/>
</dbReference>
<feature type="transmembrane region" description="Helical" evidence="6">
    <location>
        <begin position="555"/>
        <end position="577"/>
    </location>
</feature>
<dbReference type="Pfam" id="PF01390">
    <property type="entry name" value="SEA"/>
    <property type="match status" value="1"/>
</dbReference>
<dbReference type="SMART" id="SM00408">
    <property type="entry name" value="IGc2"/>
    <property type="match status" value="2"/>
</dbReference>
<dbReference type="PANTHER" id="PTHR11640:SF31">
    <property type="entry name" value="IRREGULAR CHIASM C-ROUGHEST PROTEIN-RELATED"/>
    <property type="match status" value="1"/>
</dbReference>
<dbReference type="PROSITE" id="PS50053">
    <property type="entry name" value="UBIQUITIN_2"/>
    <property type="match status" value="1"/>
</dbReference>
<dbReference type="InterPro" id="IPR051275">
    <property type="entry name" value="Cell_adhesion_signaling"/>
</dbReference>
<dbReference type="GO" id="GO:0005911">
    <property type="term" value="C:cell-cell junction"/>
    <property type="evidence" value="ECO:0007669"/>
    <property type="project" value="TreeGrafter"/>
</dbReference>
<name>A0A6P8IW60_ACTTE</name>
<evidence type="ECO:0000313" key="11">
    <source>
        <dbReference type="Proteomes" id="UP000515163"/>
    </source>
</evidence>
<evidence type="ECO:0000256" key="4">
    <source>
        <dbReference type="ARBA" id="ARBA00023180"/>
    </source>
</evidence>
<dbReference type="InterPro" id="IPR036364">
    <property type="entry name" value="SEA_dom_sf"/>
</dbReference>
<dbReference type="PANTHER" id="PTHR11640">
    <property type="entry name" value="NEPHRIN"/>
    <property type="match status" value="1"/>
</dbReference>
<dbReference type="InterPro" id="IPR000626">
    <property type="entry name" value="Ubiquitin-like_dom"/>
</dbReference>
<evidence type="ECO:0000256" key="1">
    <source>
        <dbReference type="ARBA" id="ARBA00004479"/>
    </source>
</evidence>
<dbReference type="InterPro" id="IPR003599">
    <property type="entry name" value="Ig_sub"/>
</dbReference>
<feature type="domain" description="SEA" evidence="8">
    <location>
        <begin position="426"/>
        <end position="536"/>
    </location>
</feature>
<dbReference type="SMART" id="SM00409">
    <property type="entry name" value="IG"/>
    <property type="match status" value="2"/>
</dbReference>
<evidence type="ECO:0000259" key="9">
    <source>
        <dbReference type="PROSITE" id="PS50053"/>
    </source>
</evidence>
<dbReference type="Proteomes" id="UP000515163">
    <property type="component" value="Unplaced"/>
</dbReference>
<dbReference type="AlphaFoldDB" id="A0A6P8IW60"/>
<organism evidence="11 12">
    <name type="scientific">Actinia tenebrosa</name>
    <name type="common">Australian red waratah sea anemone</name>
    <dbReference type="NCBI Taxonomy" id="6105"/>
    <lineage>
        <taxon>Eukaryota</taxon>
        <taxon>Metazoa</taxon>
        <taxon>Cnidaria</taxon>
        <taxon>Anthozoa</taxon>
        <taxon>Hexacorallia</taxon>
        <taxon>Actiniaria</taxon>
        <taxon>Actiniidae</taxon>
        <taxon>Actinia</taxon>
    </lineage>
</organism>